<proteinExistence type="predicted"/>
<accession>A0AC35G450</accession>
<reference evidence="2" key="1">
    <citation type="submission" date="2022-11" db="UniProtKB">
        <authorList>
            <consortium name="WormBaseParasite"/>
        </authorList>
    </citation>
    <scope>IDENTIFICATION</scope>
</reference>
<evidence type="ECO:0000313" key="2">
    <source>
        <dbReference type="WBParaSite" id="PS1159_v2.g23735.t1"/>
    </source>
</evidence>
<name>A0AC35G450_9BILA</name>
<organism evidence="1 2">
    <name type="scientific">Panagrolaimus sp. PS1159</name>
    <dbReference type="NCBI Taxonomy" id="55785"/>
    <lineage>
        <taxon>Eukaryota</taxon>
        <taxon>Metazoa</taxon>
        <taxon>Ecdysozoa</taxon>
        <taxon>Nematoda</taxon>
        <taxon>Chromadorea</taxon>
        <taxon>Rhabditida</taxon>
        <taxon>Tylenchina</taxon>
        <taxon>Panagrolaimomorpha</taxon>
        <taxon>Panagrolaimoidea</taxon>
        <taxon>Panagrolaimidae</taxon>
        <taxon>Panagrolaimus</taxon>
    </lineage>
</organism>
<protein>
    <submittedName>
        <fullName evidence="2">Ras-associating domain-containing protein</fullName>
    </submittedName>
</protein>
<evidence type="ECO:0000313" key="1">
    <source>
        <dbReference type="Proteomes" id="UP000887580"/>
    </source>
</evidence>
<sequence>MLAIVGNTSSASADSSQTDELSRNSKRFSKRKKEKELRKKYQNQKQVIENEVMKRNEEEQVSRRLYDEVPPTTFTRTISNPEAVMKKRREQKIENRLRQISKGGYVKIFSGELDPSRPYITLLVGAEDRAYKIIRDTLIKLGGEFEKALTDEFCLVEITLPKSTNVSRSFTDLRQLDEDTTERFLHDDETPFFEFDGDRINHIFAIRKRPSNLRSIKQIHDTTSISSSQGTGGSMYQQIAADYAFDPILVPLDSFGRPITEKSIPLRHGATEIGSDSRVSSFIIRDPSIRPKHCIINFSDGLVSVTPLDGILEVNGLRAESTQQLRDGFVLRIGGEHAFRFHLSQRQNLPSTANYANSPIFQPPPSTSQIE</sequence>
<dbReference type="WBParaSite" id="PS1159_v2.g23735.t1">
    <property type="protein sequence ID" value="PS1159_v2.g23735.t1"/>
    <property type="gene ID" value="PS1159_v2.g23735"/>
</dbReference>
<dbReference type="Proteomes" id="UP000887580">
    <property type="component" value="Unplaced"/>
</dbReference>